<evidence type="ECO:0000313" key="3">
    <source>
        <dbReference type="Proteomes" id="UP001217838"/>
    </source>
</evidence>
<feature type="transmembrane region" description="Helical" evidence="1">
    <location>
        <begin position="101"/>
        <end position="125"/>
    </location>
</feature>
<accession>A0ABT5BN00</accession>
<gene>
    <name evidence="2" type="ORF">POL58_47815</name>
</gene>
<dbReference type="Proteomes" id="UP001217838">
    <property type="component" value="Unassembled WGS sequence"/>
</dbReference>
<comment type="caution">
    <text evidence="2">The sequence shown here is derived from an EMBL/GenBank/DDBJ whole genome shotgun (WGS) entry which is preliminary data.</text>
</comment>
<keyword evidence="1" id="KW-0472">Membrane</keyword>
<feature type="transmembrane region" description="Helical" evidence="1">
    <location>
        <begin position="273"/>
        <end position="304"/>
    </location>
</feature>
<keyword evidence="1" id="KW-1133">Transmembrane helix</keyword>
<keyword evidence="1" id="KW-0812">Transmembrane</keyword>
<keyword evidence="3" id="KW-1185">Reference proteome</keyword>
<evidence type="ECO:0000256" key="1">
    <source>
        <dbReference type="SAM" id="Phobius"/>
    </source>
</evidence>
<dbReference type="EMBL" id="JAQNDN010000028">
    <property type="protein sequence ID" value="MDC0675544.1"/>
    <property type="molecule type" value="Genomic_DNA"/>
</dbReference>
<evidence type="ECO:0000313" key="2">
    <source>
        <dbReference type="EMBL" id="MDC0675544.1"/>
    </source>
</evidence>
<protein>
    <submittedName>
        <fullName evidence="2">Uncharacterized protein</fullName>
    </submittedName>
</protein>
<organism evidence="2 3">
    <name type="scientific">Nannocystis radixulma</name>
    <dbReference type="NCBI Taxonomy" id="2995305"/>
    <lineage>
        <taxon>Bacteria</taxon>
        <taxon>Pseudomonadati</taxon>
        <taxon>Myxococcota</taxon>
        <taxon>Polyangia</taxon>
        <taxon>Nannocystales</taxon>
        <taxon>Nannocystaceae</taxon>
        <taxon>Nannocystis</taxon>
    </lineage>
</organism>
<reference evidence="2 3" key="1">
    <citation type="submission" date="2022-11" db="EMBL/GenBank/DDBJ databases">
        <title>Minimal conservation of predation-associated metabolite biosynthetic gene clusters underscores biosynthetic potential of Myxococcota including descriptions for ten novel species: Archangium lansinium sp. nov., Myxococcus landrumus sp. nov., Nannocystis bai.</title>
        <authorList>
            <person name="Ahearne A."/>
            <person name="Stevens C."/>
            <person name="Dowd S."/>
        </authorList>
    </citation>
    <scope>NUCLEOTIDE SEQUENCE [LARGE SCALE GENOMIC DNA]</scope>
    <source>
        <strain evidence="2 3">NCELM</strain>
    </source>
</reference>
<sequence>MRTNRVLVASFELTIPPHVAVDRVASHFQSGGSGEWSFSVGPRPGQFHLERSYYDSDRLVVRKVLAHVRSEGEGCSLTLAADHGPEPDGTRLLAGLSVAGGLFAVMLSLLGVAPAPITGLMWIVFGPGLLGGFSSAEESAAAAPRADDRERELVAVLGRLFADVRRSGGYRALAPAEPEAELVSSNPAVRSTALVLSPGDAVAHAAARLRDDRSGAIVVHPRFDPCCFLVERRRLPGERGGSSWIEVVAHGEEAGCRVELHPHRPETWVRSSVALLAFLGLLSLIWGPALLHLFPVLALCVLYWQAEERERWLQLVERDRAELEAAVMQAFASARRPE</sequence>
<proteinExistence type="predicted"/>
<name>A0ABT5BN00_9BACT</name>